<organism evidence="2">
    <name type="scientific">uncultured Caudovirales phage</name>
    <dbReference type="NCBI Taxonomy" id="2100421"/>
    <lineage>
        <taxon>Viruses</taxon>
        <taxon>Duplodnaviria</taxon>
        <taxon>Heunggongvirae</taxon>
        <taxon>Uroviricota</taxon>
        <taxon>Caudoviricetes</taxon>
        <taxon>Peduoviridae</taxon>
        <taxon>Maltschvirus</taxon>
        <taxon>Maltschvirus maltsch</taxon>
    </lineage>
</organism>
<dbReference type="GO" id="GO:0007059">
    <property type="term" value="P:chromosome segregation"/>
    <property type="evidence" value="ECO:0007669"/>
    <property type="project" value="TreeGrafter"/>
</dbReference>
<name>A0A6J5PSC1_9CAUD</name>
<accession>A0A6J5PSC1</accession>
<dbReference type="InterPro" id="IPR003115">
    <property type="entry name" value="ParB_N"/>
</dbReference>
<protein>
    <submittedName>
        <fullName evidence="2">ParB/Sulfiredoxin</fullName>
    </submittedName>
</protein>
<feature type="domain" description="ParB-like N-terminal" evidence="1">
    <location>
        <begin position="4"/>
        <end position="89"/>
    </location>
</feature>
<sequence length="167" mass="18337">MTPEWIDPHELRFSETNARNHGERSVRAVMKSLQEFGQQKPIVVSPENEVIAGHGTLAAAMRLKLPKVWIVRSALDQDSAQAYAIADNRTADLAKWDENILRASLAEIAAEGDDLLAASGFSKKEAEAFLAAAAGAPMAKLGPEFTEACADDVEWRHCKECGHRWPK</sequence>
<dbReference type="Gene3D" id="3.90.1530.10">
    <property type="entry name" value="Conserved hypothetical protein from pyrococcus furiosus pfu- 392566-001, ParB domain"/>
    <property type="match status" value="1"/>
</dbReference>
<dbReference type="Pfam" id="PF02195">
    <property type="entry name" value="ParB_N"/>
    <property type="match status" value="1"/>
</dbReference>
<reference evidence="2" key="1">
    <citation type="submission" date="2020-05" db="EMBL/GenBank/DDBJ databases">
        <authorList>
            <person name="Chiriac C."/>
            <person name="Salcher M."/>
            <person name="Ghai R."/>
            <person name="Kavagutti S V."/>
        </authorList>
    </citation>
    <scope>NUCLEOTIDE SEQUENCE</scope>
</reference>
<dbReference type="SMART" id="SM00470">
    <property type="entry name" value="ParB"/>
    <property type="match status" value="1"/>
</dbReference>
<evidence type="ECO:0000259" key="1">
    <source>
        <dbReference type="SMART" id="SM00470"/>
    </source>
</evidence>
<evidence type="ECO:0000313" key="3">
    <source>
        <dbReference type="EMBL" id="CAB4203287.1"/>
    </source>
</evidence>
<dbReference type="SUPFAM" id="SSF110849">
    <property type="entry name" value="ParB/Sulfiredoxin"/>
    <property type="match status" value="1"/>
</dbReference>
<dbReference type="PANTHER" id="PTHR33375:SF1">
    <property type="entry name" value="CHROMOSOME-PARTITIONING PROTEIN PARB-RELATED"/>
    <property type="match status" value="1"/>
</dbReference>
<dbReference type="InterPro" id="IPR050336">
    <property type="entry name" value="Chromosome_partition/occlusion"/>
</dbReference>
<dbReference type="InterPro" id="IPR036086">
    <property type="entry name" value="ParB/Sulfiredoxin_sf"/>
</dbReference>
<gene>
    <name evidence="3" type="ORF">UFOVP1379_20</name>
    <name evidence="2" type="ORF">UFOVP942_17</name>
</gene>
<dbReference type="EMBL" id="LR797329">
    <property type="protein sequence ID" value="CAB4203287.1"/>
    <property type="molecule type" value="Genomic_DNA"/>
</dbReference>
<evidence type="ECO:0000313" key="2">
    <source>
        <dbReference type="EMBL" id="CAB4172946.1"/>
    </source>
</evidence>
<proteinExistence type="predicted"/>
<dbReference type="EMBL" id="LR796888">
    <property type="protein sequence ID" value="CAB4172946.1"/>
    <property type="molecule type" value="Genomic_DNA"/>
</dbReference>
<dbReference type="PANTHER" id="PTHR33375">
    <property type="entry name" value="CHROMOSOME-PARTITIONING PROTEIN PARB-RELATED"/>
    <property type="match status" value="1"/>
</dbReference>